<keyword evidence="1" id="KW-0732">Signal</keyword>
<proteinExistence type="predicted"/>
<dbReference type="PROSITE" id="PS51257">
    <property type="entry name" value="PROKAR_LIPOPROTEIN"/>
    <property type="match status" value="1"/>
</dbReference>
<feature type="chain" id="PRO_5012849350" description="Lipoprotein" evidence="1">
    <location>
        <begin position="25"/>
        <end position="128"/>
    </location>
</feature>
<evidence type="ECO:0000256" key="1">
    <source>
        <dbReference type="SAM" id="SignalP"/>
    </source>
</evidence>
<evidence type="ECO:0000313" key="3">
    <source>
        <dbReference type="Proteomes" id="UP000196655"/>
    </source>
</evidence>
<evidence type="ECO:0000313" key="2">
    <source>
        <dbReference type="EMBL" id="OWJ66264.1"/>
    </source>
</evidence>
<name>A0A211ZM63_9PROT</name>
<protein>
    <recommendedName>
        <fullName evidence="4">Lipoprotein</fullName>
    </recommendedName>
</protein>
<gene>
    <name evidence="2" type="ORF">BWR60_15375</name>
</gene>
<organism evidence="2 3">
    <name type="scientific">Inquilinus limosus</name>
    <dbReference type="NCBI Taxonomy" id="171674"/>
    <lineage>
        <taxon>Bacteria</taxon>
        <taxon>Pseudomonadati</taxon>
        <taxon>Pseudomonadota</taxon>
        <taxon>Alphaproteobacteria</taxon>
        <taxon>Rhodospirillales</taxon>
        <taxon>Rhodospirillaceae</taxon>
        <taxon>Inquilinus</taxon>
    </lineage>
</organism>
<keyword evidence="3" id="KW-1185">Reference proteome</keyword>
<feature type="signal peptide" evidence="1">
    <location>
        <begin position="1"/>
        <end position="24"/>
    </location>
</feature>
<evidence type="ECO:0008006" key="4">
    <source>
        <dbReference type="Google" id="ProtNLM"/>
    </source>
</evidence>
<dbReference type="EMBL" id="NHON01000026">
    <property type="protein sequence ID" value="OWJ66264.1"/>
    <property type="molecule type" value="Genomic_DNA"/>
</dbReference>
<reference evidence="3" key="1">
    <citation type="submission" date="2017-05" db="EMBL/GenBank/DDBJ databases">
        <authorList>
            <person name="Macchi M."/>
            <person name="Festa S."/>
            <person name="Coppotelli B.M."/>
            <person name="Morelli I.S."/>
        </authorList>
    </citation>
    <scope>NUCLEOTIDE SEQUENCE [LARGE SCALE GENOMIC DNA]</scope>
    <source>
        <strain evidence="3">I</strain>
    </source>
</reference>
<sequence length="128" mass="13295">MVVGMAKLRSSLALVLALSGCAGLAPPPSATPDPALAEKVRSLMGTEERDCSARVAGALAGQHVTAAGISRIDLTPVPPADPNDYFLGQRQAWVRQSGQPGAIVVQYDRRTCRIATVYARNGATLPAA</sequence>
<accession>A0A211ZM63</accession>
<dbReference type="Proteomes" id="UP000196655">
    <property type="component" value="Unassembled WGS sequence"/>
</dbReference>
<comment type="caution">
    <text evidence="2">The sequence shown here is derived from an EMBL/GenBank/DDBJ whole genome shotgun (WGS) entry which is preliminary data.</text>
</comment>
<dbReference type="AlphaFoldDB" id="A0A211ZM63"/>